<feature type="signal peptide" evidence="12">
    <location>
        <begin position="1"/>
        <end position="24"/>
    </location>
</feature>
<dbReference type="InterPro" id="IPR050810">
    <property type="entry name" value="Bact_Secretion_Sys_Channel"/>
</dbReference>
<evidence type="ECO:0000256" key="9">
    <source>
        <dbReference type="ARBA" id="ARBA00023237"/>
    </source>
</evidence>
<evidence type="ECO:0000256" key="2">
    <source>
        <dbReference type="ARBA" id="ARBA00006980"/>
    </source>
</evidence>
<dbReference type="GO" id="GO:0009279">
    <property type="term" value="C:cell outer membrane"/>
    <property type="evidence" value="ECO:0007669"/>
    <property type="project" value="UniProtKB-SubCell"/>
</dbReference>
<dbReference type="PANTHER" id="PTHR30332">
    <property type="entry name" value="PROBABLE GENERAL SECRETION PATHWAY PROTEIN D"/>
    <property type="match status" value="1"/>
</dbReference>
<evidence type="ECO:0000313" key="17">
    <source>
        <dbReference type="Proteomes" id="UP000284605"/>
    </source>
</evidence>
<dbReference type="OrthoDB" id="9775455at2"/>
<protein>
    <submittedName>
        <fullName evidence="16">Type II secretion system protein GspD</fullName>
    </submittedName>
</protein>
<evidence type="ECO:0000256" key="5">
    <source>
        <dbReference type="ARBA" id="ARBA00022692"/>
    </source>
</evidence>
<dbReference type="InterPro" id="IPR004846">
    <property type="entry name" value="T2SS/T3SS_dom"/>
</dbReference>
<evidence type="ECO:0000256" key="1">
    <source>
        <dbReference type="ARBA" id="ARBA00004442"/>
    </source>
</evidence>
<reference evidence="16 17" key="1">
    <citation type="submission" date="2018-09" db="EMBL/GenBank/DDBJ databases">
        <authorList>
            <person name="Zhu H."/>
        </authorList>
    </citation>
    <scope>NUCLEOTIDE SEQUENCE [LARGE SCALE GENOMIC DNA]</scope>
    <source>
        <strain evidence="16 17">K1W22B-8</strain>
    </source>
</reference>
<dbReference type="Pfam" id="PF00263">
    <property type="entry name" value="Secretin"/>
    <property type="match status" value="1"/>
</dbReference>
<feature type="domain" description="GspD-like N0" evidence="15">
    <location>
        <begin position="95"/>
        <end position="163"/>
    </location>
</feature>
<keyword evidence="9" id="KW-0998">Cell outer membrane</keyword>
<feature type="region of interest" description="Disordered" evidence="11">
    <location>
        <begin position="25"/>
        <end position="64"/>
    </location>
</feature>
<keyword evidence="7" id="KW-0653">Protein transport</keyword>
<name>A0A418WD67_9PROT</name>
<dbReference type="EMBL" id="QYUK01000011">
    <property type="protein sequence ID" value="RJF87944.1"/>
    <property type="molecule type" value="Genomic_DNA"/>
</dbReference>
<dbReference type="NCBIfam" id="TIGR02517">
    <property type="entry name" value="type_II_gspD"/>
    <property type="match status" value="1"/>
</dbReference>
<proteinExistence type="inferred from homology"/>
<organism evidence="16 17">
    <name type="scientific">Oleomonas cavernae</name>
    <dbReference type="NCBI Taxonomy" id="2320859"/>
    <lineage>
        <taxon>Bacteria</taxon>
        <taxon>Pseudomonadati</taxon>
        <taxon>Pseudomonadota</taxon>
        <taxon>Alphaproteobacteria</taxon>
        <taxon>Acetobacterales</taxon>
        <taxon>Acetobacteraceae</taxon>
        <taxon>Oleomonas</taxon>
    </lineage>
</organism>
<sequence>MKSIALRRLTAALVLLLLAGCETASDQPPRTQVQGATVVGSTTPLTPPLPSYRPPDRPADGVPTGTRSRIVRGTETFMAEAPPAAAPTPGGDVSLNFTNAEVRDVAKAVLGDILGLTYAVDPAAEGQITIETARPISRDQVLSTFEVSLQAARLGLVREGNLYTVVPVGDAQRQTGLVGAGQAGFGTEAIALRYVSADELKKLLDPLIPTGAIVQTDPARNILFISGSSTDRRNLRDLAGQFDVDWLRGVSFALIVPQWTNSRNLVEQLTQLLNAEGVPTAGTVRFVPIQQVNGILAISTRAAYLDRVRSLVEMLDREAQGSRRRLFVYRVQNGRAADLAKVLTSAFGGESGKPSSSTPPPAGLANAGGQDIATPGAAVEDGSLPAPPAMPTIEGQSATGTSMTLDLGEAEEPIKITADETTNTIVVYAKPQQYEIIADALRRLDILPLQVMIESAVTEVTLNEELRYGVQWFFSTGNSSFSLSEIATGAVSQVFPGFSYLLTNGDTIAAVLNALSGITNINVVSAPKLLVLNNQTATLQVGDEVPIATQSAVSTDNPDAPIVNSIEYRNTGVILKITPRVNDNGVVLLDIAQEVSNVVETTTSDLDSPTIQQRRIASSVAVQDGQTIALGGLITENRQDGNSGIPVLKDIPFLGPLFGTTERKRDRTELLILLTPG</sequence>
<evidence type="ECO:0000256" key="3">
    <source>
        <dbReference type="ARBA" id="ARBA00022448"/>
    </source>
</evidence>
<dbReference type="RefSeq" id="WP_147385661.1">
    <property type="nucleotide sequence ID" value="NZ_QYUK01000011.1"/>
</dbReference>
<dbReference type="PROSITE" id="PS51257">
    <property type="entry name" value="PROKAR_LIPOPROTEIN"/>
    <property type="match status" value="1"/>
</dbReference>
<evidence type="ECO:0000256" key="4">
    <source>
        <dbReference type="ARBA" id="ARBA00022452"/>
    </source>
</evidence>
<evidence type="ECO:0000256" key="11">
    <source>
        <dbReference type="SAM" id="MobiDB-lite"/>
    </source>
</evidence>
<keyword evidence="17" id="KW-1185">Reference proteome</keyword>
<dbReference type="InterPro" id="IPR001775">
    <property type="entry name" value="GspD/PilQ"/>
</dbReference>
<feature type="domain" description="NolW-like" evidence="14">
    <location>
        <begin position="327"/>
        <end position="449"/>
    </location>
</feature>
<evidence type="ECO:0000259" key="14">
    <source>
        <dbReference type="Pfam" id="PF03958"/>
    </source>
</evidence>
<accession>A0A418WD67</accession>
<comment type="similarity">
    <text evidence="2">Belongs to the bacterial secretin family. GSP D subfamily.</text>
</comment>
<dbReference type="PRINTS" id="PR00811">
    <property type="entry name" value="BCTERIALGSPD"/>
</dbReference>
<keyword evidence="8" id="KW-0472">Membrane</keyword>
<evidence type="ECO:0000313" key="16">
    <source>
        <dbReference type="EMBL" id="RJF87944.1"/>
    </source>
</evidence>
<dbReference type="GO" id="GO:0015628">
    <property type="term" value="P:protein secretion by the type II secretion system"/>
    <property type="evidence" value="ECO:0007669"/>
    <property type="project" value="InterPro"/>
</dbReference>
<dbReference type="Gene3D" id="3.30.1370.120">
    <property type="match status" value="2"/>
</dbReference>
<dbReference type="InterPro" id="IPR038591">
    <property type="entry name" value="NolW-like_sf"/>
</dbReference>
<evidence type="ECO:0000256" key="12">
    <source>
        <dbReference type="SAM" id="SignalP"/>
    </source>
</evidence>
<feature type="domain" description="NolW-like" evidence="14">
    <location>
        <begin position="187"/>
        <end position="246"/>
    </location>
</feature>
<feature type="compositionally biased region" description="Polar residues" evidence="11">
    <location>
        <begin position="25"/>
        <end position="35"/>
    </location>
</feature>
<evidence type="ECO:0000256" key="8">
    <source>
        <dbReference type="ARBA" id="ARBA00023136"/>
    </source>
</evidence>
<dbReference type="GO" id="GO:0015627">
    <property type="term" value="C:type II protein secretion system complex"/>
    <property type="evidence" value="ECO:0007669"/>
    <property type="project" value="InterPro"/>
</dbReference>
<dbReference type="Pfam" id="PF03958">
    <property type="entry name" value="Secretin_N"/>
    <property type="match status" value="2"/>
</dbReference>
<dbReference type="Proteomes" id="UP000284605">
    <property type="component" value="Unassembled WGS sequence"/>
</dbReference>
<feature type="chain" id="PRO_5019200593" evidence="12">
    <location>
        <begin position="25"/>
        <end position="677"/>
    </location>
</feature>
<evidence type="ECO:0000256" key="10">
    <source>
        <dbReference type="RuleBase" id="RU004004"/>
    </source>
</evidence>
<feature type="region of interest" description="Disordered" evidence="11">
    <location>
        <begin position="348"/>
        <end position="399"/>
    </location>
</feature>
<dbReference type="PANTHER" id="PTHR30332:SF25">
    <property type="entry name" value="SECRETIN XPSD"/>
    <property type="match status" value="1"/>
</dbReference>
<dbReference type="PRINTS" id="PR01032">
    <property type="entry name" value="PHAGEIV"/>
</dbReference>
<dbReference type="Pfam" id="PF21305">
    <property type="entry name" value="type_II_gspD_N0"/>
    <property type="match status" value="1"/>
</dbReference>
<comment type="subcellular location">
    <subcellularLocation>
        <location evidence="1 10">Cell outer membrane</location>
    </subcellularLocation>
</comment>
<evidence type="ECO:0000256" key="6">
    <source>
        <dbReference type="ARBA" id="ARBA00022729"/>
    </source>
</evidence>
<keyword evidence="5" id="KW-0812">Transmembrane</keyword>
<dbReference type="InterPro" id="IPR013356">
    <property type="entry name" value="T2SS_GspD"/>
</dbReference>
<dbReference type="InterPro" id="IPR005644">
    <property type="entry name" value="NolW-like"/>
</dbReference>
<evidence type="ECO:0000256" key="7">
    <source>
        <dbReference type="ARBA" id="ARBA00022927"/>
    </source>
</evidence>
<feature type="domain" description="Type II/III secretion system secretin-like" evidence="13">
    <location>
        <begin position="516"/>
        <end position="676"/>
    </location>
</feature>
<keyword evidence="3 10" id="KW-0813">Transport</keyword>
<comment type="caution">
    <text evidence="16">The sequence shown here is derived from an EMBL/GenBank/DDBJ whole genome shotgun (WGS) entry which is preliminary data.</text>
</comment>
<keyword evidence="4" id="KW-1134">Transmembrane beta strand</keyword>
<dbReference type="InterPro" id="IPR049371">
    <property type="entry name" value="GspD-like_N0"/>
</dbReference>
<gene>
    <name evidence="16" type="primary">gspD</name>
    <name evidence="16" type="ORF">D3874_13700</name>
</gene>
<evidence type="ECO:0000259" key="15">
    <source>
        <dbReference type="Pfam" id="PF21305"/>
    </source>
</evidence>
<keyword evidence="6 12" id="KW-0732">Signal</keyword>
<dbReference type="AlphaFoldDB" id="A0A418WD67"/>
<evidence type="ECO:0000259" key="13">
    <source>
        <dbReference type="Pfam" id="PF00263"/>
    </source>
</evidence>